<evidence type="ECO:0000313" key="1">
    <source>
        <dbReference type="EMBL" id="KOS66674.1"/>
    </source>
</evidence>
<dbReference type="Gene3D" id="3.90.1150.10">
    <property type="entry name" value="Aspartate Aminotransferase, domain 1"/>
    <property type="match status" value="1"/>
</dbReference>
<comment type="caution">
    <text evidence="1">The sequence shown here is derived from an EMBL/GenBank/DDBJ whole genome shotgun (WGS) entry which is preliminary data.</text>
</comment>
<accession>A0ABR5JWZ1</accession>
<organism evidence="1 2">
    <name type="scientific">Lysinibacillus contaminans</name>
    <dbReference type="NCBI Taxonomy" id="1293441"/>
    <lineage>
        <taxon>Bacteria</taxon>
        <taxon>Bacillati</taxon>
        <taxon>Bacillota</taxon>
        <taxon>Bacilli</taxon>
        <taxon>Bacillales</taxon>
        <taxon>Bacillaceae</taxon>
        <taxon>Lysinibacillus</taxon>
    </lineage>
</organism>
<dbReference type="Proteomes" id="UP000050668">
    <property type="component" value="Unassembled WGS sequence"/>
</dbReference>
<keyword evidence="2" id="KW-1185">Reference proteome</keyword>
<reference evidence="2" key="1">
    <citation type="submission" date="2015-07" db="EMBL/GenBank/DDBJ databases">
        <title>Fjat-14205 dsm 2895.</title>
        <authorList>
            <person name="Liu B."/>
            <person name="Wang J."/>
            <person name="Zhu Y."/>
            <person name="Liu G."/>
            <person name="Chen Q."/>
            <person name="Chen Z."/>
            <person name="Lan J."/>
            <person name="Che J."/>
            <person name="Ge C."/>
            <person name="Shi H."/>
            <person name="Pan Z."/>
            <person name="Liu X."/>
        </authorList>
    </citation>
    <scope>NUCLEOTIDE SEQUENCE [LARGE SCALE GENOMIC DNA]</scope>
    <source>
        <strain evidence="2">DSM 25560</strain>
    </source>
</reference>
<gene>
    <name evidence="1" type="ORF">AEA09_18240</name>
</gene>
<protein>
    <recommendedName>
        <fullName evidence="3">DegT/DnrJ/EryC1/StrS aminotransferase family protein</fullName>
    </recommendedName>
</protein>
<sequence length="357" mass="42094">MSIRVGGDFELSTKLLVEEPISSFERIVSEMFSFKIRNYIWTDIGRSAILLALIDIERKSDKKIVHLPTYICDAVKQPFYERDYEIKYYSLGKTINNLAQKPFVQEGEIFLFAHYFGHQNFTVVNWLNSLPNRKFFVIEDYVQSSLSEFKNEISDYQIFSFRKFTPQIDGALLVSNLPIKLNLENPDTLFLENQLKGKIIRSWTEKSEYFINELKDSEASLNNVVIPKSISSLSKYVMERLDFELIKKQRIANWRYLYEKLEEKLFFNYKIVPLFNQLAEDEVPLGFAVQIEQERDNLRFFLIEKNIFCPIHWKLSFTLDKEDEQLSNSVLTIPIDQRLGMKEIDYIVECLGLYYGG</sequence>
<dbReference type="InterPro" id="IPR015424">
    <property type="entry name" value="PyrdxlP-dep_Trfase"/>
</dbReference>
<dbReference type="InterPro" id="IPR015422">
    <property type="entry name" value="PyrdxlP-dep_Trfase_small"/>
</dbReference>
<proteinExistence type="predicted"/>
<evidence type="ECO:0008006" key="3">
    <source>
        <dbReference type="Google" id="ProtNLM"/>
    </source>
</evidence>
<dbReference type="RefSeq" id="WP_053585373.1">
    <property type="nucleotide sequence ID" value="NZ_LGRV01000007.1"/>
</dbReference>
<name>A0ABR5JWZ1_9BACI</name>
<dbReference type="EMBL" id="LGRV01000007">
    <property type="protein sequence ID" value="KOS66674.1"/>
    <property type="molecule type" value="Genomic_DNA"/>
</dbReference>
<dbReference type="SUPFAM" id="SSF53383">
    <property type="entry name" value="PLP-dependent transferases"/>
    <property type="match status" value="1"/>
</dbReference>
<evidence type="ECO:0000313" key="2">
    <source>
        <dbReference type="Proteomes" id="UP000050668"/>
    </source>
</evidence>